<name>A0A063Y2N9_9GAMM</name>
<reference evidence="3 4" key="1">
    <citation type="journal article" date="2005" name="Int. J. Syst. Evol. Microbiol.">
        <title>Nitrincola lacisaponensis gen. nov., sp. nov., a novel alkaliphilic bacterium isolated from an alkaline, saline lake.</title>
        <authorList>
            <person name="Dimitriu P.A."/>
            <person name="Shukla S.K."/>
            <person name="Conradt J."/>
            <person name="Marquez M.C."/>
            <person name="Ventosa A."/>
            <person name="Maglia A."/>
            <person name="Peyton B.M."/>
            <person name="Pinkart H.C."/>
            <person name="Mormile M.R."/>
        </authorList>
    </citation>
    <scope>NUCLEOTIDE SEQUENCE [LARGE SCALE GENOMIC DNA]</scope>
    <source>
        <strain evidence="3 4">4CA</strain>
    </source>
</reference>
<feature type="domain" description="DUF2062" evidence="2">
    <location>
        <begin position="2"/>
        <end position="127"/>
    </location>
</feature>
<dbReference type="PANTHER" id="PTHR40547:SF1">
    <property type="entry name" value="SLL0298 PROTEIN"/>
    <property type="match status" value="1"/>
</dbReference>
<dbReference type="Proteomes" id="UP000027318">
    <property type="component" value="Unassembled WGS sequence"/>
</dbReference>
<dbReference type="STRING" id="267850.ADINL_1571"/>
<feature type="transmembrane region" description="Helical" evidence="1">
    <location>
        <begin position="96"/>
        <end position="119"/>
    </location>
</feature>
<dbReference type="EMBL" id="JMSZ01000021">
    <property type="protein sequence ID" value="KDE39934.1"/>
    <property type="molecule type" value="Genomic_DNA"/>
</dbReference>
<comment type="caution">
    <text evidence="3">The sequence shown here is derived from an EMBL/GenBank/DDBJ whole genome shotgun (WGS) entry which is preliminary data.</text>
</comment>
<dbReference type="PANTHER" id="PTHR40547">
    <property type="entry name" value="SLL0298 PROTEIN"/>
    <property type="match status" value="1"/>
</dbReference>
<sequence length="148" mass="16642">MSHRSVSLAFLVGIFCAFLPMPFQMVVAAVLAVLVGSNLPVSVALVWISNPITMPPMLYFSYRIGQLILGVGSDADAMTWHLDTLYDNFRQIWRPLILGSVICGLIAGLIGFITIRIIWTIHVRRTWIMRGRERLKRQQAKAEQSGKD</sequence>
<dbReference type="InterPro" id="IPR018639">
    <property type="entry name" value="DUF2062"/>
</dbReference>
<dbReference type="PATRIC" id="fig|267850.7.peg.1549"/>
<gene>
    <name evidence="3" type="ORF">ADINL_1571</name>
</gene>
<evidence type="ECO:0000313" key="3">
    <source>
        <dbReference type="EMBL" id="KDE39934.1"/>
    </source>
</evidence>
<protein>
    <recommendedName>
        <fullName evidence="2">DUF2062 domain-containing protein</fullName>
    </recommendedName>
</protein>
<keyword evidence="1" id="KW-0812">Transmembrane</keyword>
<keyword evidence="4" id="KW-1185">Reference proteome</keyword>
<dbReference type="Pfam" id="PF09835">
    <property type="entry name" value="DUF2062"/>
    <property type="match status" value="1"/>
</dbReference>
<dbReference type="AlphaFoldDB" id="A0A063Y2N9"/>
<evidence type="ECO:0000313" key="4">
    <source>
        <dbReference type="Proteomes" id="UP000027318"/>
    </source>
</evidence>
<dbReference type="RefSeq" id="WP_409669563.1">
    <property type="nucleotide sequence ID" value="NZ_JBKBNO010000003.1"/>
</dbReference>
<evidence type="ECO:0000256" key="1">
    <source>
        <dbReference type="SAM" id="Phobius"/>
    </source>
</evidence>
<keyword evidence="1" id="KW-0472">Membrane</keyword>
<keyword evidence="1" id="KW-1133">Transmembrane helix</keyword>
<proteinExistence type="predicted"/>
<organism evidence="3 4">
    <name type="scientific">Nitrincola lacisaponensis</name>
    <dbReference type="NCBI Taxonomy" id="267850"/>
    <lineage>
        <taxon>Bacteria</taxon>
        <taxon>Pseudomonadati</taxon>
        <taxon>Pseudomonadota</taxon>
        <taxon>Gammaproteobacteria</taxon>
        <taxon>Oceanospirillales</taxon>
        <taxon>Oceanospirillaceae</taxon>
        <taxon>Nitrincola</taxon>
    </lineage>
</organism>
<accession>A0A063Y2N9</accession>
<evidence type="ECO:0000259" key="2">
    <source>
        <dbReference type="Pfam" id="PF09835"/>
    </source>
</evidence>